<proteinExistence type="predicted"/>
<feature type="signal peptide" evidence="1">
    <location>
        <begin position="1"/>
        <end position="22"/>
    </location>
</feature>
<organism evidence="2 3">
    <name type="scientific">Spinactinospora alkalitolerans</name>
    <dbReference type="NCBI Taxonomy" id="687207"/>
    <lineage>
        <taxon>Bacteria</taxon>
        <taxon>Bacillati</taxon>
        <taxon>Actinomycetota</taxon>
        <taxon>Actinomycetes</taxon>
        <taxon>Streptosporangiales</taxon>
        <taxon>Nocardiopsidaceae</taxon>
        <taxon>Spinactinospora</taxon>
    </lineage>
</organism>
<accession>A0A852U0Z0</accession>
<keyword evidence="3" id="KW-1185">Reference proteome</keyword>
<evidence type="ECO:0000313" key="3">
    <source>
        <dbReference type="Proteomes" id="UP000589036"/>
    </source>
</evidence>
<comment type="caution">
    <text evidence="2">The sequence shown here is derived from an EMBL/GenBank/DDBJ whole genome shotgun (WGS) entry which is preliminary data.</text>
</comment>
<name>A0A852U0Z0_9ACTN</name>
<dbReference type="Proteomes" id="UP000589036">
    <property type="component" value="Unassembled WGS sequence"/>
</dbReference>
<reference evidence="2 3" key="1">
    <citation type="submission" date="2020-07" db="EMBL/GenBank/DDBJ databases">
        <title>Sequencing the genomes of 1000 actinobacteria strains.</title>
        <authorList>
            <person name="Klenk H.-P."/>
        </authorList>
    </citation>
    <scope>NUCLEOTIDE SEQUENCE [LARGE SCALE GENOMIC DNA]</scope>
    <source>
        <strain evidence="2 3">CXB654</strain>
    </source>
</reference>
<evidence type="ECO:0000256" key="1">
    <source>
        <dbReference type="SAM" id="SignalP"/>
    </source>
</evidence>
<gene>
    <name evidence="2" type="ORF">HDA32_005009</name>
</gene>
<dbReference type="EMBL" id="JACCCC010000001">
    <property type="protein sequence ID" value="NYE49889.1"/>
    <property type="molecule type" value="Genomic_DNA"/>
</dbReference>
<protein>
    <submittedName>
        <fullName evidence="2">Uncharacterized protein</fullName>
    </submittedName>
</protein>
<keyword evidence="1" id="KW-0732">Signal</keyword>
<dbReference type="AlphaFoldDB" id="A0A852U0Z0"/>
<dbReference type="RefSeq" id="WP_179645471.1">
    <property type="nucleotide sequence ID" value="NZ_BAAAYY010000048.1"/>
</dbReference>
<feature type="chain" id="PRO_5039079451" evidence="1">
    <location>
        <begin position="23"/>
        <end position="69"/>
    </location>
</feature>
<evidence type="ECO:0000313" key="2">
    <source>
        <dbReference type="EMBL" id="NYE49889.1"/>
    </source>
</evidence>
<sequence>MKRIAAVSGLLATAALAFGAFAAPAHADNNAGAQKVTVPVCADVFQSSSIAPEGCSTLDVDSERGLGDI</sequence>